<evidence type="ECO:0000256" key="1">
    <source>
        <dbReference type="ARBA" id="ARBA00004331"/>
    </source>
</evidence>
<feature type="compositionally biased region" description="Basic and acidic residues" evidence="10">
    <location>
        <begin position="1"/>
        <end position="15"/>
    </location>
</feature>
<dbReference type="SUPFAM" id="SSF101690">
    <property type="entry name" value="PAZ domain"/>
    <property type="match status" value="1"/>
</dbReference>
<dbReference type="PROSITE" id="PS50821">
    <property type="entry name" value="PAZ"/>
    <property type="match status" value="1"/>
</dbReference>
<dbReference type="Proteomes" id="UP000594454">
    <property type="component" value="Chromosome 1"/>
</dbReference>
<feature type="compositionally biased region" description="Low complexity" evidence="10">
    <location>
        <begin position="71"/>
        <end position="88"/>
    </location>
</feature>
<dbReference type="InParanoid" id="A0A7R8UDM8"/>
<evidence type="ECO:0000313" key="13">
    <source>
        <dbReference type="EMBL" id="CAD7078850.1"/>
    </source>
</evidence>
<feature type="compositionally biased region" description="Low complexity" evidence="10">
    <location>
        <begin position="17"/>
        <end position="27"/>
    </location>
</feature>
<feature type="domain" description="Piwi" evidence="12">
    <location>
        <begin position="616"/>
        <end position="909"/>
    </location>
</feature>
<evidence type="ECO:0000256" key="3">
    <source>
        <dbReference type="ARBA" id="ARBA00022473"/>
    </source>
</evidence>
<dbReference type="GO" id="GO:0048471">
    <property type="term" value="C:perinuclear region of cytoplasm"/>
    <property type="evidence" value="ECO:0007669"/>
    <property type="project" value="UniProtKB-SubCell"/>
</dbReference>
<keyword evidence="3" id="KW-0217">Developmental protein</keyword>
<dbReference type="Gene3D" id="3.30.420.10">
    <property type="entry name" value="Ribonuclease H-like superfamily/Ribonuclease H"/>
    <property type="match status" value="1"/>
</dbReference>
<name>A0A7R8UDM8_HERIL</name>
<keyword evidence="8" id="KW-0943">RNA-mediated gene silencing</keyword>
<dbReference type="InterPro" id="IPR003165">
    <property type="entry name" value="Piwi"/>
</dbReference>
<evidence type="ECO:0000256" key="5">
    <source>
        <dbReference type="ARBA" id="ARBA00022782"/>
    </source>
</evidence>
<keyword evidence="7" id="KW-0896">Oogenesis</keyword>
<dbReference type="GO" id="GO:0048477">
    <property type="term" value="P:oogenesis"/>
    <property type="evidence" value="ECO:0007669"/>
    <property type="project" value="UniProtKB-KW"/>
</dbReference>
<dbReference type="Pfam" id="PF23278">
    <property type="entry name" value="Piwi_N"/>
    <property type="match status" value="1"/>
</dbReference>
<dbReference type="SUPFAM" id="SSF53098">
    <property type="entry name" value="Ribonuclease H-like"/>
    <property type="match status" value="1"/>
</dbReference>
<feature type="region of interest" description="Disordered" evidence="10">
    <location>
        <begin position="122"/>
        <end position="146"/>
    </location>
</feature>
<dbReference type="Pfam" id="PF02171">
    <property type="entry name" value="Piwi"/>
    <property type="match status" value="1"/>
</dbReference>
<evidence type="ECO:0008006" key="15">
    <source>
        <dbReference type="Google" id="ProtNLM"/>
    </source>
</evidence>
<dbReference type="GO" id="GO:0016891">
    <property type="term" value="F:RNA endonuclease activity producing 5'-phosphomonoesters, hydrolytic mechanism"/>
    <property type="evidence" value="ECO:0007669"/>
    <property type="project" value="UniProtKB-ARBA"/>
</dbReference>
<sequence length="923" mass="103377">MSAGRGRGELIRKLLESQSQSSSSGDSASGGGGGTAGRGLGATQDSGMGPSGSAQTAGKASGRGKLFEMLSSSSSSSPLQTTATSSSSGGRGRAALIQSLSQQGDSATIASSVILGRGRLRTGADTKAGGDASSAPLAEQTIADRPDLTRKMEEVVISEREPAPVRKVGTKGRPVNAVCNYIRLQSDPNKGVFEYEVRFSPNIDSRNIRMRLLNEHRDKFGGVKTFDGVQLYLPIALPNKVTKYTSKNPADGSNIEIQIIFKRRKPLRECTQLYNILFDRVMKTLNYVRFERKQFDPSAPKIIPQHRLEVWPGYVTAVDEYEGGVMLCCDVSHRLLCQTTVLDNLREVYQAGAEQFQTNAKKALLGSVVLTRYNNKTYRIDDINFDSSPMSTFQKGDRDMSYLEYYETQYNIKINDPNQPLLISMKQRRVAGKDAPEELMFCLVPEICYLTGLRDDLRSDFKVMRDIATFTRVTPNQRVAALHKFNQNVNSNREARQILEDWGLTLADHPERVSARLLDEETVYFARKEFPVGPNADFSRYATNNELLEVIPINNWLLIHTRNDMRYAKNFIDCLERNSRPMGIEVNKPIVQILDNDRTETYVNCLRKHIAAKTQIVVLICPTARDDRYAAIKKICCAEIPVPSQVINSRTLSNDAKNRSIVQKIALQMNCKLGGTLWSVKIPFQNVMICGVDSYHDAGQKGNSVSAFVASLNSAYTRWYSRAGVQTRKEEIVNGLCASLKYALQAYEKLNNNLPEKIILFRDGVGDGQLKVCEEYELPQLQDACKMEYSGYNPKFTFIVVQKRINTRIFADTPNGELQNPSPGFVLDHTVTRKYLYDFFLVSQSVRQGTVSPTHFVVVKDEANFSPDIIQRLSYKLCFLYYNWPGTVRVPACCQYAHKLAYLVGQSVKRPTSEKLADKLFYL</sequence>
<evidence type="ECO:0000313" key="14">
    <source>
        <dbReference type="Proteomes" id="UP000594454"/>
    </source>
</evidence>
<dbReference type="SMART" id="SM00949">
    <property type="entry name" value="PAZ"/>
    <property type="match status" value="1"/>
</dbReference>
<dbReference type="InterPro" id="IPR012337">
    <property type="entry name" value="RNaseH-like_sf"/>
</dbReference>
<keyword evidence="4" id="KW-0963">Cytoplasm</keyword>
<dbReference type="GO" id="GO:0003723">
    <property type="term" value="F:RNA binding"/>
    <property type="evidence" value="ECO:0007669"/>
    <property type="project" value="UniProtKB-KW"/>
</dbReference>
<evidence type="ECO:0000256" key="6">
    <source>
        <dbReference type="ARBA" id="ARBA00022884"/>
    </source>
</evidence>
<evidence type="ECO:0000259" key="12">
    <source>
        <dbReference type="PROSITE" id="PS50822"/>
    </source>
</evidence>
<evidence type="ECO:0000256" key="4">
    <source>
        <dbReference type="ARBA" id="ARBA00022490"/>
    </source>
</evidence>
<dbReference type="InterPro" id="IPR036085">
    <property type="entry name" value="PAZ_dom_sf"/>
</dbReference>
<dbReference type="CDD" id="cd04658">
    <property type="entry name" value="Piwi_piwi-like_Euk"/>
    <property type="match status" value="1"/>
</dbReference>
<feature type="compositionally biased region" description="Gly residues" evidence="10">
    <location>
        <begin position="28"/>
        <end position="40"/>
    </location>
</feature>
<dbReference type="AlphaFoldDB" id="A0A7R8UDM8"/>
<dbReference type="OMA" id="EGGLKLC"/>
<comment type="similarity">
    <text evidence="9">Belongs to the argonaute family. Piwi subfamily.</text>
</comment>
<dbReference type="OrthoDB" id="445936at2759"/>
<dbReference type="SMART" id="SM00950">
    <property type="entry name" value="Piwi"/>
    <property type="match status" value="1"/>
</dbReference>
<keyword evidence="14" id="KW-1185">Reference proteome</keyword>
<gene>
    <name evidence="13" type="ORF">HERILL_LOCUS2097</name>
</gene>
<evidence type="ECO:0000256" key="8">
    <source>
        <dbReference type="ARBA" id="ARBA00023158"/>
    </source>
</evidence>
<reference evidence="13 14" key="1">
    <citation type="submission" date="2020-11" db="EMBL/GenBank/DDBJ databases">
        <authorList>
            <person name="Wallbank WR R."/>
            <person name="Pardo Diaz C."/>
            <person name="Kozak K."/>
            <person name="Martin S."/>
            <person name="Jiggins C."/>
            <person name="Moest M."/>
            <person name="Warren A I."/>
            <person name="Generalovic N T."/>
            <person name="Byers J.R.P. K."/>
            <person name="Montejo-Kovacevich G."/>
            <person name="Yen C E."/>
        </authorList>
    </citation>
    <scope>NUCLEOTIDE SEQUENCE [LARGE SCALE GENOMIC DNA]</scope>
</reference>
<dbReference type="Gene3D" id="2.170.260.10">
    <property type="entry name" value="paz domain"/>
    <property type="match status" value="1"/>
</dbReference>
<dbReference type="EMBL" id="LR899009">
    <property type="protein sequence ID" value="CAD7078850.1"/>
    <property type="molecule type" value="Genomic_DNA"/>
</dbReference>
<accession>A0A7R8UDM8</accession>
<dbReference type="PROSITE" id="PS50822">
    <property type="entry name" value="PIWI"/>
    <property type="match status" value="1"/>
</dbReference>
<dbReference type="Gene3D" id="3.40.50.2300">
    <property type="match status" value="1"/>
</dbReference>
<keyword evidence="6" id="KW-0694">RNA-binding</keyword>
<dbReference type="InterPro" id="IPR036397">
    <property type="entry name" value="RNaseH_sf"/>
</dbReference>
<proteinExistence type="inferred from homology"/>
<evidence type="ECO:0000256" key="9">
    <source>
        <dbReference type="ARBA" id="ARBA00038291"/>
    </source>
</evidence>
<feature type="domain" description="PAZ" evidence="11">
    <location>
        <begin position="340"/>
        <end position="452"/>
    </location>
</feature>
<dbReference type="PANTHER" id="PTHR22891">
    <property type="entry name" value="EUKARYOTIC TRANSLATION INITIATION FACTOR 2C"/>
    <property type="match status" value="1"/>
</dbReference>
<feature type="region of interest" description="Disordered" evidence="10">
    <location>
        <begin position="1"/>
        <end position="91"/>
    </location>
</feature>
<evidence type="ECO:0000256" key="2">
    <source>
        <dbReference type="ARBA" id="ARBA00004556"/>
    </source>
</evidence>
<dbReference type="InterPro" id="IPR003100">
    <property type="entry name" value="PAZ_dom"/>
</dbReference>
<evidence type="ECO:0000259" key="11">
    <source>
        <dbReference type="PROSITE" id="PS50821"/>
    </source>
</evidence>
<dbReference type="CDD" id="cd02845">
    <property type="entry name" value="PAZ_piwi_like"/>
    <property type="match status" value="1"/>
</dbReference>
<evidence type="ECO:0000256" key="10">
    <source>
        <dbReference type="SAM" id="MobiDB-lite"/>
    </source>
</evidence>
<dbReference type="FunCoup" id="A0A7R8UDM8">
    <property type="interactions" value="62"/>
</dbReference>
<dbReference type="GO" id="GO:0043186">
    <property type="term" value="C:P granule"/>
    <property type="evidence" value="ECO:0007669"/>
    <property type="project" value="UniProtKB-ARBA"/>
</dbReference>
<evidence type="ECO:0000256" key="7">
    <source>
        <dbReference type="ARBA" id="ARBA00022943"/>
    </source>
</evidence>
<dbReference type="GO" id="GO:0140965">
    <property type="term" value="P:secondary piRNA processing"/>
    <property type="evidence" value="ECO:0007669"/>
    <property type="project" value="UniProtKB-ARBA"/>
</dbReference>
<dbReference type="GO" id="GO:0141009">
    <property type="term" value="P:transposable element silencing by piRNA-mediated mRNA destabilization"/>
    <property type="evidence" value="ECO:0007669"/>
    <property type="project" value="UniProtKB-ARBA"/>
</dbReference>
<protein>
    <recommendedName>
        <fullName evidence="15">Argonaute 3</fullName>
    </recommendedName>
</protein>
<organism evidence="13 14">
    <name type="scientific">Hermetia illucens</name>
    <name type="common">Black soldier fly</name>
    <dbReference type="NCBI Taxonomy" id="343691"/>
    <lineage>
        <taxon>Eukaryota</taxon>
        <taxon>Metazoa</taxon>
        <taxon>Ecdysozoa</taxon>
        <taxon>Arthropoda</taxon>
        <taxon>Hexapoda</taxon>
        <taxon>Insecta</taxon>
        <taxon>Pterygota</taxon>
        <taxon>Neoptera</taxon>
        <taxon>Endopterygota</taxon>
        <taxon>Diptera</taxon>
        <taxon>Brachycera</taxon>
        <taxon>Stratiomyomorpha</taxon>
        <taxon>Stratiomyidae</taxon>
        <taxon>Hermetiinae</taxon>
        <taxon>Hermetia</taxon>
    </lineage>
</organism>
<dbReference type="FunFam" id="2.170.260.10:FF:000003">
    <property type="entry name" value="Piwi-like RNA-mediated gene silencing 2"/>
    <property type="match status" value="1"/>
</dbReference>
<keyword evidence="5" id="KW-0221">Differentiation</keyword>
<dbReference type="Pfam" id="PF02170">
    <property type="entry name" value="PAZ"/>
    <property type="match status" value="1"/>
</dbReference>
<comment type="subcellular location">
    <subcellularLocation>
        <location evidence="1">Cytoplasm</location>
        <location evidence="1">Cytoplasmic ribonucleoprotein granule</location>
    </subcellularLocation>
    <subcellularLocation>
        <location evidence="2">Cytoplasm</location>
        <location evidence="2">Perinuclear region</location>
    </subcellularLocation>
</comment>
<dbReference type="FunFam" id="3.30.420.10:FF:000014">
    <property type="entry name" value="Piwi-like RNA-mediated gene silencing 1"/>
    <property type="match status" value="1"/>
</dbReference>